<keyword evidence="6 8" id="KW-0560">Oxidoreductase</keyword>
<proteinExistence type="inferred from homology"/>
<dbReference type="GO" id="GO:0050661">
    <property type="term" value="F:NADP binding"/>
    <property type="evidence" value="ECO:0007669"/>
    <property type="project" value="InterPro"/>
</dbReference>
<evidence type="ECO:0000256" key="7">
    <source>
        <dbReference type="ARBA" id="ARBA00023033"/>
    </source>
</evidence>
<dbReference type="PRINTS" id="PR00370">
    <property type="entry name" value="FMOXYGENASE"/>
</dbReference>
<keyword evidence="5" id="KW-0521">NADP</keyword>
<reference evidence="10" key="1">
    <citation type="submission" date="2017-01" db="EMBL/GenBank/DDBJ databases">
        <title>Comparative genomics of anhydrobiosis in the tardigrade Hypsibius dujardini.</title>
        <authorList>
            <person name="Yoshida Y."/>
            <person name="Koutsovoulos G."/>
            <person name="Laetsch D."/>
            <person name="Stevens L."/>
            <person name="Kumar S."/>
            <person name="Horikawa D."/>
            <person name="Ishino K."/>
            <person name="Komine S."/>
            <person name="Tomita M."/>
            <person name="Blaxter M."/>
            <person name="Arakawa K."/>
        </authorList>
    </citation>
    <scope>NUCLEOTIDE SEQUENCE [LARGE SCALE GENOMIC DNA]</scope>
    <source>
        <strain evidence="10">Z151</strain>
    </source>
</reference>
<evidence type="ECO:0000256" key="5">
    <source>
        <dbReference type="ARBA" id="ARBA00022857"/>
    </source>
</evidence>
<sequence>MSITKAVAFEQANRIGGVLELPQGCEERLDMDQASPVFLSHVQKHEQYLGSYAQHFGLSPFIKTGRRVSSITPILIDGEEPSVGIGPRWTVESVDLQTKSKTEEIFDAVLVCTGKYHHPYIPEISGLPEYKGTVLHSSVYRDPERYRNKVVLIIGGGPSAVDIATDLTRAAKNIILAKKQPGLFFRNANPKVLETAMPKNFTASEVILHDGSSRHIDVVILCTGYSFDFPFLSKECRVQTSRGRVSPLYRHLIHCEYPSMAFPFLVTLVTITPILDCQIKFFKAVLDGKALLPTAAEMLYCTKNDYHQRLASIDSSPRHVAHGLPGEEGWNYMTELGTEGEFPPYEPVIRQMAQVAFAAIQSGDPDYKKAYFQRTGQDTFVYVANSDKLNRKQFEMQLLIASQEDDALENKLFGSLHL</sequence>
<dbReference type="SUPFAM" id="SSF51735">
    <property type="entry name" value="NAD(P)-binding Rossmann-fold domains"/>
    <property type="match status" value="1"/>
</dbReference>
<evidence type="ECO:0000256" key="6">
    <source>
        <dbReference type="ARBA" id="ARBA00023002"/>
    </source>
</evidence>
<gene>
    <name evidence="9" type="ORF">BV898_15744</name>
</gene>
<keyword evidence="3 8" id="KW-0285">Flavoprotein</keyword>
<keyword evidence="10" id="KW-1185">Reference proteome</keyword>
<name>A0A9X6NBX2_HYPEX</name>
<dbReference type="InterPro" id="IPR000960">
    <property type="entry name" value="Flavin_mOase"/>
</dbReference>
<dbReference type="GO" id="GO:0050660">
    <property type="term" value="F:flavin adenine dinucleotide binding"/>
    <property type="evidence" value="ECO:0007669"/>
    <property type="project" value="InterPro"/>
</dbReference>
<dbReference type="InterPro" id="IPR036291">
    <property type="entry name" value="NAD(P)-bd_dom_sf"/>
</dbReference>
<dbReference type="OrthoDB" id="66881at2759"/>
<dbReference type="PANTHER" id="PTHR23023">
    <property type="entry name" value="DIMETHYLANILINE MONOOXYGENASE"/>
    <property type="match status" value="1"/>
</dbReference>
<dbReference type="Proteomes" id="UP000192578">
    <property type="component" value="Unassembled WGS sequence"/>
</dbReference>
<dbReference type="InterPro" id="IPR020946">
    <property type="entry name" value="Flavin_mOase-like"/>
</dbReference>
<dbReference type="EMBL" id="MTYJ01000219">
    <property type="protein sequence ID" value="OWA51252.1"/>
    <property type="molecule type" value="Genomic_DNA"/>
</dbReference>
<dbReference type="InterPro" id="IPR050346">
    <property type="entry name" value="FMO-like"/>
</dbReference>
<dbReference type="EC" id="1.-.-.-" evidence="8"/>
<comment type="caution">
    <text evidence="9">The sequence shown here is derived from an EMBL/GenBank/DDBJ whole genome shotgun (WGS) entry which is preliminary data.</text>
</comment>
<keyword evidence="7 8" id="KW-0503">Monooxygenase</keyword>
<protein>
    <recommendedName>
        <fullName evidence="8">Flavin-containing monooxygenase</fullName>
        <ecNumber evidence="8">1.-.-.-</ecNumber>
    </recommendedName>
</protein>
<evidence type="ECO:0000256" key="2">
    <source>
        <dbReference type="ARBA" id="ARBA00009183"/>
    </source>
</evidence>
<keyword evidence="4 8" id="KW-0274">FAD</keyword>
<organism evidence="9 10">
    <name type="scientific">Hypsibius exemplaris</name>
    <name type="common">Freshwater tardigrade</name>
    <dbReference type="NCBI Taxonomy" id="2072580"/>
    <lineage>
        <taxon>Eukaryota</taxon>
        <taxon>Metazoa</taxon>
        <taxon>Ecdysozoa</taxon>
        <taxon>Tardigrada</taxon>
        <taxon>Eutardigrada</taxon>
        <taxon>Parachela</taxon>
        <taxon>Hypsibioidea</taxon>
        <taxon>Hypsibiidae</taxon>
        <taxon>Hypsibius</taxon>
    </lineage>
</organism>
<dbReference type="GO" id="GO:0004499">
    <property type="term" value="F:N,N-dimethylaniline monooxygenase activity"/>
    <property type="evidence" value="ECO:0007669"/>
    <property type="project" value="InterPro"/>
</dbReference>
<evidence type="ECO:0000313" key="10">
    <source>
        <dbReference type="Proteomes" id="UP000192578"/>
    </source>
</evidence>
<comment type="similarity">
    <text evidence="2 8">Belongs to the FMO family.</text>
</comment>
<dbReference type="Pfam" id="PF00743">
    <property type="entry name" value="FMO-like"/>
    <property type="match status" value="2"/>
</dbReference>
<dbReference type="Gene3D" id="3.50.50.60">
    <property type="entry name" value="FAD/NAD(P)-binding domain"/>
    <property type="match status" value="2"/>
</dbReference>
<dbReference type="SUPFAM" id="SSF51905">
    <property type="entry name" value="FAD/NAD(P)-binding domain"/>
    <property type="match status" value="1"/>
</dbReference>
<evidence type="ECO:0000256" key="8">
    <source>
        <dbReference type="RuleBase" id="RU361177"/>
    </source>
</evidence>
<dbReference type="InterPro" id="IPR036188">
    <property type="entry name" value="FAD/NAD-bd_sf"/>
</dbReference>
<comment type="cofactor">
    <cofactor evidence="1 8">
        <name>FAD</name>
        <dbReference type="ChEBI" id="CHEBI:57692"/>
    </cofactor>
</comment>
<evidence type="ECO:0000256" key="4">
    <source>
        <dbReference type="ARBA" id="ARBA00022827"/>
    </source>
</evidence>
<evidence type="ECO:0000256" key="3">
    <source>
        <dbReference type="ARBA" id="ARBA00022630"/>
    </source>
</evidence>
<dbReference type="FunFam" id="3.50.50.60:FF:000138">
    <property type="entry name" value="Flavin-containing monooxygenase"/>
    <property type="match status" value="1"/>
</dbReference>
<accession>A0A9X6NBX2</accession>
<evidence type="ECO:0000313" key="9">
    <source>
        <dbReference type="EMBL" id="OWA51252.1"/>
    </source>
</evidence>
<evidence type="ECO:0000256" key="1">
    <source>
        <dbReference type="ARBA" id="ARBA00001974"/>
    </source>
</evidence>
<dbReference type="AlphaFoldDB" id="A0A9X6NBX2"/>